<evidence type="ECO:0000313" key="3">
    <source>
        <dbReference type="EMBL" id="KAG8195061.1"/>
    </source>
</evidence>
<evidence type="ECO:0000259" key="2">
    <source>
        <dbReference type="SMART" id="SM00839"/>
    </source>
</evidence>
<accession>A0AAV6VH68</accession>
<dbReference type="EMBL" id="JAFNEN010000094">
    <property type="protein sequence ID" value="KAG8195061.1"/>
    <property type="molecule type" value="Genomic_DNA"/>
</dbReference>
<comment type="similarity">
    <text evidence="1">Belongs to the Glu/Leu/Phe/Val dehydrogenases family.</text>
</comment>
<dbReference type="Proteomes" id="UP000827092">
    <property type="component" value="Unassembled WGS sequence"/>
</dbReference>
<dbReference type="AlphaFoldDB" id="A0AAV6VH68"/>
<feature type="domain" description="Glutamate/phenylalanine/leucine/valine/L-tryptophan dehydrogenase C-terminal" evidence="2">
    <location>
        <begin position="264"/>
        <end position="466"/>
    </location>
</feature>
<dbReference type="Pfam" id="PF00208">
    <property type="entry name" value="ELFV_dehydrog"/>
    <property type="match status" value="1"/>
</dbReference>
<dbReference type="SMART" id="SM00839">
    <property type="entry name" value="ELFV_dehydrog"/>
    <property type="match status" value="1"/>
</dbReference>
<dbReference type="InterPro" id="IPR006096">
    <property type="entry name" value="Glu/Leu/Phe/Val/Trp_DH_C"/>
</dbReference>
<dbReference type="PANTHER" id="PTHR42722:SF1">
    <property type="entry name" value="VALINE DEHYDROGENASE"/>
    <property type="match status" value="1"/>
</dbReference>
<organism evidence="3 4">
    <name type="scientific">Oedothorax gibbosus</name>
    <dbReference type="NCBI Taxonomy" id="931172"/>
    <lineage>
        <taxon>Eukaryota</taxon>
        <taxon>Metazoa</taxon>
        <taxon>Ecdysozoa</taxon>
        <taxon>Arthropoda</taxon>
        <taxon>Chelicerata</taxon>
        <taxon>Arachnida</taxon>
        <taxon>Araneae</taxon>
        <taxon>Araneomorphae</taxon>
        <taxon>Entelegynae</taxon>
        <taxon>Araneoidea</taxon>
        <taxon>Linyphiidae</taxon>
        <taxon>Erigoninae</taxon>
        <taxon>Oedothorax</taxon>
    </lineage>
</organism>
<dbReference type="GO" id="GO:0006520">
    <property type="term" value="P:amino acid metabolic process"/>
    <property type="evidence" value="ECO:0007669"/>
    <property type="project" value="InterPro"/>
</dbReference>
<proteinExistence type="inferred from homology"/>
<evidence type="ECO:0000256" key="1">
    <source>
        <dbReference type="ARBA" id="ARBA00006382"/>
    </source>
</evidence>
<protein>
    <recommendedName>
        <fullName evidence="2">Glutamate/phenylalanine/leucine/valine/L-tryptophan dehydrogenase C-terminal domain-containing protein</fullName>
    </recommendedName>
</protein>
<dbReference type="PANTHER" id="PTHR42722">
    <property type="entry name" value="LEUCINE DEHYDROGENASE"/>
    <property type="match status" value="1"/>
</dbReference>
<sequence length="504" mass="56127">MALSRLKLTVQLRSAFKNSLPLSTLPKSYSSNKPPVYLPLSIPTNTSLPAGAFGPCINSARHFCTKEEKPLLSVCPTEFVDVLKKHNISRCYFVWDESQKKVVGSHPELKEIEDWLNDENNSLYRQHEAVFLAVGMRSNCLMGAFLWNVNRGQACGGIRMTSFKSVEHFLGEGLRLSQRLGVKSALAGLWIGGGKGLIFEPKDRQHIQPEFRQKIFYDYGDFVSSLNGCFIAGMDTGVNTFDLYNVHTHTRWVVSGPEDVGGSGNAAALVAKGLLCSMEAAMDYLGVGNLSGMRVAIQGAGGIVSLMALSLRINSVFSIKNARGRLKVEKVPIGDKSIIGYDCDILAPCAVGHVLTPDTILDIKAKIVCGSANALLENEDDAKLLTERDVTYVLEFIPNRMAFVNAANENYGRVYRDPELEKHFSKDWEHSIYCLTQHTLKMASEENITVVEASYRLAEEFMKRPHPLWPNRTRTIIQSLVEGGWHQGQDFWRKRRNFAKADCS</sequence>
<gene>
    <name evidence="3" type="ORF">JTE90_029640</name>
</gene>
<comment type="caution">
    <text evidence="3">The sequence shown here is derived from an EMBL/GenBank/DDBJ whole genome shotgun (WGS) entry which is preliminary data.</text>
</comment>
<name>A0AAV6VH68_9ARAC</name>
<dbReference type="Gene3D" id="3.40.50.720">
    <property type="entry name" value="NAD(P)-binding Rossmann-like Domain"/>
    <property type="match status" value="1"/>
</dbReference>
<dbReference type="SUPFAM" id="SSF51735">
    <property type="entry name" value="NAD(P)-binding Rossmann-fold domains"/>
    <property type="match status" value="1"/>
</dbReference>
<reference evidence="3 4" key="1">
    <citation type="journal article" date="2022" name="Nat. Ecol. Evol.">
        <title>A masculinizing supergene underlies an exaggerated male reproductive morph in a spider.</title>
        <authorList>
            <person name="Hendrickx F."/>
            <person name="De Corte Z."/>
            <person name="Sonet G."/>
            <person name="Van Belleghem S.M."/>
            <person name="Kostlbacher S."/>
            <person name="Vangestel C."/>
        </authorList>
    </citation>
    <scope>NUCLEOTIDE SEQUENCE [LARGE SCALE GENOMIC DNA]</scope>
    <source>
        <strain evidence="3">W744_W776</strain>
    </source>
</reference>
<dbReference type="Gene3D" id="3.40.50.10860">
    <property type="entry name" value="Leucine Dehydrogenase, chain A, domain 1"/>
    <property type="match status" value="1"/>
</dbReference>
<dbReference type="InterPro" id="IPR046346">
    <property type="entry name" value="Aminoacid_DH-like_N_sf"/>
</dbReference>
<dbReference type="GO" id="GO:0016639">
    <property type="term" value="F:oxidoreductase activity, acting on the CH-NH2 group of donors, NAD or NADP as acceptor"/>
    <property type="evidence" value="ECO:0007669"/>
    <property type="project" value="InterPro"/>
</dbReference>
<dbReference type="InterPro" id="IPR036291">
    <property type="entry name" value="NAD(P)-bd_dom_sf"/>
</dbReference>
<keyword evidence="4" id="KW-1185">Reference proteome</keyword>
<dbReference type="InterPro" id="IPR016211">
    <property type="entry name" value="Glu/Phe/Leu/Val/Trp_DH_bac/arc"/>
</dbReference>
<evidence type="ECO:0000313" key="4">
    <source>
        <dbReference type="Proteomes" id="UP000827092"/>
    </source>
</evidence>
<dbReference type="SUPFAM" id="SSF53223">
    <property type="entry name" value="Aminoacid dehydrogenase-like, N-terminal domain"/>
    <property type="match status" value="1"/>
</dbReference>